<dbReference type="Proteomes" id="UP000019149">
    <property type="component" value="Unassembled WGS sequence"/>
</dbReference>
<comment type="caution">
    <text evidence="1">The sequence shown here is derived from an EMBL/GenBank/DDBJ whole genome shotgun (WGS) entry which is preliminary data.</text>
</comment>
<organism evidence="1 2">
    <name type="scientific">Echinococcus granulosus</name>
    <name type="common">Hydatid tapeworm</name>
    <dbReference type="NCBI Taxonomy" id="6210"/>
    <lineage>
        <taxon>Eukaryota</taxon>
        <taxon>Metazoa</taxon>
        <taxon>Spiralia</taxon>
        <taxon>Lophotrochozoa</taxon>
        <taxon>Platyhelminthes</taxon>
        <taxon>Cestoda</taxon>
        <taxon>Eucestoda</taxon>
        <taxon>Cyclophyllidea</taxon>
        <taxon>Taeniidae</taxon>
        <taxon>Echinococcus</taxon>
        <taxon>Echinococcus granulosus group</taxon>
    </lineage>
</organism>
<name>W6UIS8_ECHGR</name>
<accession>W6UIS8</accession>
<reference evidence="1 2" key="1">
    <citation type="journal article" date="2013" name="Nat. Genet.">
        <title>The genome of the hydatid tapeworm Echinococcus granulosus.</title>
        <authorList>
            <person name="Zheng H."/>
            <person name="Zhang W."/>
            <person name="Zhang L."/>
            <person name="Zhang Z."/>
            <person name="Li J."/>
            <person name="Lu G."/>
            <person name="Zhu Y."/>
            <person name="Wang Y."/>
            <person name="Huang Y."/>
            <person name="Liu J."/>
            <person name="Kang H."/>
            <person name="Chen J."/>
            <person name="Wang L."/>
            <person name="Chen A."/>
            <person name="Yu S."/>
            <person name="Gao Z."/>
            <person name="Jin L."/>
            <person name="Gu W."/>
            <person name="Wang Z."/>
            <person name="Zhao L."/>
            <person name="Shi B."/>
            <person name="Wen H."/>
            <person name="Lin R."/>
            <person name="Jones M.K."/>
            <person name="Brejova B."/>
            <person name="Vinar T."/>
            <person name="Zhao G."/>
            <person name="McManus D.P."/>
            <person name="Chen Z."/>
            <person name="Zhou Y."/>
            <person name="Wang S."/>
        </authorList>
    </citation>
    <scope>NUCLEOTIDE SEQUENCE [LARGE SCALE GENOMIC DNA]</scope>
</reference>
<protein>
    <submittedName>
        <fullName evidence="1">Uncharacterized protein</fullName>
    </submittedName>
</protein>
<proteinExistence type="predicted"/>
<evidence type="ECO:0000313" key="1">
    <source>
        <dbReference type="EMBL" id="EUB58027.1"/>
    </source>
</evidence>
<evidence type="ECO:0000313" key="2">
    <source>
        <dbReference type="Proteomes" id="UP000019149"/>
    </source>
</evidence>
<dbReference type="GeneID" id="36342848"/>
<sequence length="214" mass="24707">MQFSDNFSSSKAFFTDLKPYSSISTHKKERNALIFMKHRPFLCRGVPCRENVAKVFELACWTKGQQHKSFKANQVGGNFGMPNTGNIQKITKNEIRFLVLFCADLWKNLNIKYLDKLLRDQSKHLFVDSFFALDLWLIIAYATNSCSAKQKKINGKGNSIFLTLEIRHNILSYKCGNRIPNKYNDQNILTPLFFLVWLQRLAVRANQIGTQSSK</sequence>
<dbReference type="KEGG" id="egl:EGR_07133"/>
<dbReference type="CTD" id="36342848"/>
<dbReference type="EMBL" id="APAU02000070">
    <property type="protein sequence ID" value="EUB58027.1"/>
    <property type="molecule type" value="Genomic_DNA"/>
</dbReference>
<dbReference type="AlphaFoldDB" id="W6UIS8"/>
<gene>
    <name evidence="1" type="ORF">EGR_07133</name>
</gene>
<dbReference type="RefSeq" id="XP_024349223.1">
    <property type="nucleotide sequence ID" value="XM_024496382.1"/>
</dbReference>
<keyword evidence="2" id="KW-1185">Reference proteome</keyword>